<proteinExistence type="predicted"/>
<sequence length="142" mass="16659">MREFVIRRRKDEPPFNKQAAEELIEDNWWADHDRLQPAFGTSFHYECAVFSFLAAQRVEGYLWDDAGHIIGCAVYVRLYDIHHGLIASPITVIVKTEHRGDLKVTRRMQRLIRRVASETGASRFYQVTHVNDKVQIHKLRKV</sequence>
<evidence type="ECO:0000313" key="2">
    <source>
        <dbReference type="Proteomes" id="UP001177185"/>
    </source>
</evidence>
<organism evidence="1 2">
    <name type="scientific">Cronobacter phage EspYZU05</name>
    <dbReference type="NCBI Taxonomy" id="2836139"/>
    <lineage>
        <taxon>Viruses</taxon>
        <taxon>Duplodnaviria</taxon>
        <taxon>Heunggongvirae</taxon>
        <taxon>Uroviricota</taxon>
        <taxon>Caudoviricetes</taxon>
        <taxon>Autographivirales</taxon>
        <taxon>Autonotataviridae</taxon>
        <taxon>Melnykvirinae</taxon>
        <taxon>Cronosvirus</taxon>
        <taxon>Cronosvirus EspYZU05</taxon>
    </lineage>
</organism>
<protein>
    <submittedName>
        <fullName evidence="1">Uncharacterized protein</fullName>
    </submittedName>
</protein>
<name>A0AA47NCT1_9CAUD</name>
<accession>A0AA47NCT1</accession>
<reference evidence="1 2" key="1">
    <citation type="journal article" date="2021" name="Quality assurance and safety of crops and foods">
        <title>Isolation and characterization of broad host-range of bacteriophages infecting Cronobacter sakazakii and its biocontrol potential in dairy products.</title>
        <authorList>
            <person name="Li H."/>
            <person name="Yang X.-J."/>
            <person name="Zhu X.-Y."/>
            <person name="Gao L."/>
            <person name="Rao S.-Q."/>
            <person name="Yuan L."/>
            <person name="Yang Z.-Q."/>
        </authorList>
    </citation>
    <scope>NUCLEOTIDE SEQUENCE [LARGE SCALE GENOMIC DNA]</scope>
</reference>
<dbReference type="Proteomes" id="UP001177185">
    <property type="component" value="Segment"/>
</dbReference>
<evidence type="ECO:0000313" key="1">
    <source>
        <dbReference type="EMBL" id="UGV21595.1"/>
    </source>
</evidence>
<dbReference type="EMBL" id="MW882933">
    <property type="protein sequence ID" value="UGV21595.1"/>
    <property type="molecule type" value="Genomic_DNA"/>
</dbReference>
<keyword evidence="2" id="KW-1185">Reference proteome</keyword>